<keyword evidence="1" id="KW-0812">Transmembrane</keyword>
<dbReference type="PANTHER" id="PTHR33659:SF6">
    <property type="entry name" value="ARABINOGALACTAN PEPTIDE"/>
    <property type="match status" value="1"/>
</dbReference>
<evidence type="ECO:0000256" key="1">
    <source>
        <dbReference type="SAM" id="Phobius"/>
    </source>
</evidence>
<evidence type="ECO:0008006" key="5">
    <source>
        <dbReference type="Google" id="ProtNLM"/>
    </source>
</evidence>
<keyword evidence="1" id="KW-1133">Transmembrane helix</keyword>
<keyword evidence="2" id="KW-0732">Signal</keyword>
<feature type="chain" id="PRO_5001643764" description="Transmembrane protein" evidence="2">
    <location>
        <begin position="24"/>
        <end position="65"/>
    </location>
</feature>
<reference evidence="3 4" key="1">
    <citation type="journal article" date="2014" name="PLoS ONE">
        <title>Global Analysis of Gene Expression Profiles in Physic Nut (Jatropha curcas L.) Seedlings Exposed to Salt Stress.</title>
        <authorList>
            <person name="Zhang L."/>
            <person name="Zhang C."/>
            <person name="Wu P."/>
            <person name="Chen Y."/>
            <person name="Li M."/>
            <person name="Jiang H."/>
            <person name="Wu G."/>
        </authorList>
    </citation>
    <scope>NUCLEOTIDE SEQUENCE [LARGE SCALE GENOMIC DNA]</scope>
    <source>
        <strain evidence="4">cv. GZQX0401</strain>
        <tissue evidence="3">Young leaves</tissue>
    </source>
</reference>
<evidence type="ECO:0000313" key="4">
    <source>
        <dbReference type="Proteomes" id="UP000027138"/>
    </source>
</evidence>
<sequence length="65" mass="6798">MAQFKNMASFFLVVAMYFASINAQESGGAPAPAPSMDKGAAFSMGISGAMICSSLLFSLLSFLKH</sequence>
<dbReference type="PANTHER" id="PTHR33659">
    <property type="entry name" value="PROTEIN, PUTATIVE-RELATED-RELATED"/>
    <property type="match status" value="1"/>
</dbReference>
<dbReference type="EMBL" id="KK914267">
    <property type="protein sequence ID" value="KDP43460.1"/>
    <property type="molecule type" value="Genomic_DNA"/>
</dbReference>
<gene>
    <name evidence="3" type="ORF">JCGZ_16747</name>
</gene>
<feature type="signal peptide" evidence="2">
    <location>
        <begin position="1"/>
        <end position="23"/>
    </location>
</feature>
<name>A0A067LFZ3_JATCU</name>
<keyword evidence="1" id="KW-0472">Membrane</keyword>
<feature type="transmembrane region" description="Helical" evidence="1">
    <location>
        <begin position="39"/>
        <end position="63"/>
    </location>
</feature>
<dbReference type="OrthoDB" id="851643at2759"/>
<organism evidence="3 4">
    <name type="scientific">Jatropha curcas</name>
    <name type="common">Barbados nut</name>
    <dbReference type="NCBI Taxonomy" id="180498"/>
    <lineage>
        <taxon>Eukaryota</taxon>
        <taxon>Viridiplantae</taxon>
        <taxon>Streptophyta</taxon>
        <taxon>Embryophyta</taxon>
        <taxon>Tracheophyta</taxon>
        <taxon>Spermatophyta</taxon>
        <taxon>Magnoliopsida</taxon>
        <taxon>eudicotyledons</taxon>
        <taxon>Gunneridae</taxon>
        <taxon>Pentapetalae</taxon>
        <taxon>rosids</taxon>
        <taxon>fabids</taxon>
        <taxon>Malpighiales</taxon>
        <taxon>Euphorbiaceae</taxon>
        <taxon>Crotonoideae</taxon>
        <taxon>Jatropheae</taxon>
        <taxon>Jatropha</taxon>
    </lineage>
</organism>
<dbReference type="AlphaFoldDB" id="A0A067LFZ3"/>
<evidence type="ECO:0000256" key="2">
    <source>
        <dbReference type="SAM" id="SignalP"/>
    </source>
</evidence>
<dbReference type="Proteomes" id="UP000027138">
    <property type="component" value="Unassembled WGS sequence"/>
</dbReference>
<evidence type="ECO:0000313" key="3">
    <source>
        <dbReference type="EMBL" id="KDP43460.1"/>
    </source>
</evidence>
<protein>
    <recommendedName>
        <fullName evidence="5">Transmembrane protein</fullName>
    </recommendedName>
</protein>
<accession>A0A067LFZ3</accession>
<keyword evidence="4" id="KW-1185">Reference proteome</keyword>
<proteinExistence type="predicted"/>